<dbReference type="InterPro" id="IPR035328">
    <property type="entry name" value="DUF3048_C"/>
</dbReference>
<feature type="chain" id="PRO_5038646363" evidence="2">
    <location>
        <begin position="22"/>
        <end position="338"/>
    </location>
</feature>
<keyword evidence="2" id="KW-0732">Signal</keyword>
<feature type="region of interest" description="Disordered" evidence="1">
    <location>
        <begin position="24"/>
        <end position="45"/>
    </location>
</feature>
<evidence type="ECO:0000313" key="6">
    <source>
        <dbReference type="Proteomes" id="UP000295788"/>
    </source>
</evidence>
<dbReference type="SUPFAM" id="SSF159774">
    <property type="entry name" value="YerB-like"/>
    <property type="match status" value="1"/>
</dbReference>
<feature type="domain" description="DUF3048" evidence="3">
    <location>
        <begin position="53"/>
        <end position="193"/>
    </location>
</feature>
<evidence type="ECO:0000313" key="5">
    <source>
        <dbReference type="EMBL" id="TCS80606.1"/>
    </source>
</evidence>
<dbReference type="RefSeq" id="WP_165895039.1">
    <property type="nucleotide sequence ID" value="NZ_SMAB01000016.1"/>
</dbReference>
<dbReference type="EMBL" id="SMAB01000016">
    <property type="protein sequence ID" value="TCS80606.1"/>
    <property type="molecule type" value="Genomic_DNA"/>
</dbReference>
<dbReference type="PROSITE" id="PS51257">
    <property type="entry name" value="PROKAR_LIPOPROTEIN"/>
    <property type="match status" value="1"/>
</dbReference>
<name>A0A4R3KBP7_9BACI</name>
<evidence type="ECO:0000259" key="3">
    <source>
        <dbReference type="Pfam" id="PF11258"/>
    </source>
</evidence>
<gene>
    <name evidence="5" type="ORF">EDD72_11626</name>
</gene>
<dbReference type="InterPro" id="IPR023158">
    <property type="entry name" value="YerB-like_sf"/>
</dbReference>
<evidence type="ECO:0000259" key="4">
    <source>
        <dbReference type="Pfam" id="PF17479"/>
    </source>
</evidence>
<feature type="signal peptide" evidence="2">
    <location>
        <begin position="1"/>
        <end position="21"/>
    </location>
</feature>
<dbReference type="Proteomes" id="UP000295788">
    <property type="component" value="Unassembled WGS sequence"/>
</dbReference>
<dbReference type="Pfam" id="PF11258">
    <property type="entry name" value="DUF3048"/>
    <property type="match status" value="1"/>
</dbReference>
<dbReference type="Pfam" id="PF17479">
    <property type="entry name" value="DUF3048_C"/>
    <property type="match status" value="1"/>
</dbReference>
<feature type="domain" description="DUF3048" evidence="4">
    <location>
        <begin position="220"/>
        <end position="326"/>
    </location>
</feature>
<dbReference type="InterPro" id="IPR021416">
    <property type="entry name" value="DUF3048_N"/>
</dbReference>
<organism evidence="5 6">
    <name type="scientific">Tepidibacillus fermentans</name>
    <dbReference type="NCBI Taxonomy" id="1281767"/>
    <lineage>
        <taxon>Bacteria</taxon>
        <taxon>Bacillati</taxon>
        <taxon>Bacillota</taxon>
        <taxon>Bacilli</taxon>
        <taxon>Bacillales</taxon>
        <taxon>Bacillaceae</taxon>
        <taxon>Tepidibacillus</taxon>
    </lineage>
</organism>
<dbReference type="AlphaFoldDB" id="A0A4R3KBP7"/>
<reference evidence="5 6" key="1">
    <citation type="submission" date="2019-03" db="EMBL/GenBank/DDBJ databases">
        <title>Genomic Encyclopedia of Type Strains, Phase IV (KMG-IV): sequencing the most valuable type-strain genomes for metagenomic binning, comparative biology and taxonomic classification.</title>
        <authorList>
            <person name="Goeker M."/>
        </authorList>
    </citation>
    <scope>NUCLEOTIDE SEQUENCE [LARGE SCALE GENOMIC DNA]</scope>
    <source>
        <strain evidence="5 6">DSM 23802</strain>
    </source>
</reference>
<keyword evidence="6" id="KW-1185">Reference proteome</keyword>
<comment type="caution">
    <text evidence="5">The sequence shown here is derived from an EMBL/GenBank/DDBJ whole genome shotgun (WGS) entry which is preliminary data.</text>
</comment>
<evidence type="ECO:0000256" key="1">
    <source>
        <dbReference type="SAM" id="MobiDB-lite"/>
    </source>
</evidence>
<protein>
    <submittedName>
        <fullName evidence="5">DUF3048 family protein</fullName>
    </submittedName>
</protein>
<sequence length="338" mass="38069">MKKIVIVILSLLLFGSFVGCAKQSTPQTQSSENKEQVEQINPEPGKPIHYAPLTGLPVDHELNQRLIGVMINNHSKARPQSGLNQADIVYEILAEGMITRFLAVYQSQEPEIIGPVRSIRPYYLDIMKGLDALIVHAGASDEADAILKRGSLPDVDGLVGEGRYFWRAKFRKAPHNLYTSTEKIKQYASDHGYRLVGEIPSILFLKEEDIVTGQPAKNISIEYYPKYIVGYQYDEATKLYKRTINQQPHTDLETKEQLTARNVLVIRAKHWSIGNTKRGIDIDGQGKGYLFQNGVGKAIDWKMQNGMIRAYVNGVEQGLYPGKTWIIVVEPQTHVSYQ</sequence>
<accession>A0A4R3KBP7</accession>
<evidence type="ECO:0000256" key="2">
    <source>
        <dbReference type="SAM" id="SignalP"/>
    </source>
</evidence>
<proteinExistence type="predicted"/>
<dbReference type="Gene3D" id="3.50.90.10">
    <property type="entry name" value="YerB-like"/>
    <property type="match status" value="1"/>
</dbReference>